<reference evidence="3 4" key="1">
    <citation type="submission" date="2021-12" db="EMBL/GenBank/DDBJ databases">
        <title>Discovery of the Pendulisporaceae a myxobacterial family with distinct sporulation behavior and unique specialized metabolism.</title>
        <authorList>
            <person name="Garcia R."/>
            <person name="Popoff A."/>
            <person name="Bader C.D."/>
            <person name="Loehr J."/>
            <person name="Walesch S."/>
            <person name="Walt C."/>
            <person name="Boldt J."/>
            <person name="Bunk B."/>
            <person name="Haeckl F.J.F.P.J."/>
            <person name="Gunesch A.P."/>
            <person name="Birkelbach J."/>
            <person name="Nuebel U."/>
            <person name="Pietschmann T."/>
            <person name="Bach T."/>
            <person name="Mueller R."/>
        </authorList>
    </citation>
    <scope>NUCLEOTIDE SEQUENCE [LARGE SCALE GENOMIC DNA]</scope>
    <source>
        <strain evidence="3 4">MSr12523</strain>
    </source>
</reference>
<evidence type="ECO:0000313" key="3">
    <source>
        <dbReference type="EMBL" id="WXA98233.1"/>
    </source>
</evidence>
<keyword evidence="2" id="KW-0812">Transmembrane</keyword>
<feature type="transmembrane region" description="Helical" evidence="2">
    <location>
        <begin position="418"/>
        <end position="442"/>
    </location>
</feature>
<keyword evidence="2" id="KW-1133">Transmembrane helix</keyword>
<protein>
    <recommendedName>
        <fullName evidence="5">Glycosyltransferase RgtA/B/C/D-like domain-containing protein</fullName>
    </recommendedName>
</protein>
<gene>
    <name evidence="3" type="ORF">LZC95_15495</name>
</gene>
<feature type="transmembrane region" description="Helical" evidence="2">
    <location>
        <begin position="363"/>
        <end position="383"/>
    </location>
</feature>
<organism evidence="3 4">
    <name type="scientific">Pendulispora brunnea</name>
    <dbReference type="NCBI Taxonomy" id="2905690"/>
    <lineage>
        <taxon>Bacteria</taxon>
        <taxon>Pseudomonadati</taxon>
        <taxon>Myxococcota</taxon>
        <taxon>Myxococcia</taxon>
        <taxon>Myxococcales</taxon>
        <taxon>Sorangiineae</taxon>
        <taxon>Pendulisporaceae</taxon>
        <taxon>Pendulispora</taxon>
    </lineage>
</organism>
<evidence type="ECO:0000256" key="2">
    <source>
        <dbReference type="SAM" id="Phobius"/>
    </source>
</evidence>
<sequence>MAIFAAFGVGLYALSWVAAWSKPDLSWDGNAYHIPTINLWYGRGYIHWIQPVYDEGASWRYVINDLFNGYPKGFEALAFLLCRAFGCSNPVNTCNLIFLPLGVLSITAMAECLRVSRPIAWVCGLAFLLVPVNVSQGPTTYVDSALGSCIATACAATLHACSHYLRMRGRATAPWKTLVPLGASLGLAIGIKATGLPLSLLCITAVVFGSVVATLRSGDTLRLSTAHRVLPYLIGVVAMTLVVGGYWYVRDYIYMKNPLYPVELRVAGHVVFPGRPLNEVIAEENNTPALMAHWPDWKRVGYTWLQGIHADGWPRSIRYYDEREGGLGFLWLLAGVPAVVLCVLDSGRSLVRRGLRGTDDANLLFLLLLCVVGPLFVSAPMHWWARYTVWLHAAGLVALSLTLEAFRSSARLWPRLSAAVWAIVIGAVAMGEASYTFAWAAMTPHFVGPLRNPTSLREFFAALTDYDRMYMFPFIQPIGQAALSHPGAVAINMPGPRLGGLMGMISMPLGARKIVFLSEEVAADPVRFRQLREEQKIRYVFWCDKPILPGLAEFTSNERGPRWEYQPDYWYVLDVGPMPSAADANELPADDDAPRASSQGN</sequence>
<proteinExistence type="predicted"/>
<keyword evidence="2" id="KW-0472">Membrane</keyword>
<feature type="transmembrane region" description="Helical" evidence="2">
    <location>
        <begin position="329"/>
        <end position="351"/>
    </location>
</feature>
<evidence type="ECO:0000313" key="4">
    <source>
        <dbReference type="Proteomes" id="UP001379533"/>
    </source>
</evidence>
<evidence type="ECO:0000256" key="1">
    <source>
        <dbReference type="SAM" id="MobiDB-lite"/>
    </source>
</evidence>
<dbReference type="EMBL" id="CP089982">
    <property type="protein sequence ID" value="WXA98233.1"/>
    <property type="molecule type" value="Genomic_DNA"/>
</dbReference>
<feature type="transmembrane region" description="Helical" evidence="2">
    <location>
        <begin position="389"/>
        <end position="406"/>
    </location>
</feature>
<feature type="transmembrane region" description="Helical" evidence="2">
    <location>
        <begin position="197"/>
        <end position="217"/>
    </location>
</feature>
<name>A0ABZ2KHT0_9BACT</name>
<feature type="region of interest" description="Disordered" evidence="1">
    <location>
        <begin position="582"/>
        <end position="601"/>
    </location>
</feature>
<dbReference type="RefSeq" id="WP_394848845.1">
    <property type="nucleotide sequence ID" value="NZ_CP089982.1"/>
</dbReference>
<accession>A0ABZ2KHT0</accession>
<evidence type="ECO:0008006" key="5">
    <source>
        <dbReference type="Google" id="ProtNLM"/>
    </source>
</evidence>
<dbReference type="Proteomes" id="UP001379533">
    <property type="component" value="Chromosome"/>
</dbReference>
<keyword evidence="4" id="KW-1185">Reference proteome</keyword>
<feature type="transmembrane region" description="Helical" evidence="2">
    <location>
        <begin position="229"/>
        <end position="249"/>
    </location>
</feature>